<comment type="caution">
    <text evidence="2">The sequence shown here is derived from an EMBL/GenBank/DDBJ whole genome shotgun (WGS) entry which is preliminary data.</text>
</comment>
<evidence type="ECO:0000313" key="2">
    <source>
        <dbReference type="EMBL" id="KAK4249352.1"/>
    </source>
</evidence>
<dbReference type="PANTHER" id="PTHR45036">
    <property type="entry name" value="METHYLTRANSFERASE LIKE 7B"/>
    <property type="match status" value="1"/>
</dbReference>
<dbReference type="GO" id="GO:0008757">
    <property type="term" value="F:S-adenosylmethionine-dependent methyltransferase activity"/>
    <property type="evidence" value="ECO:0007669"/>
    <property type="project" value="InterPro"/>
</dbReference>
<protein>
    <submittedName>
        <fullName evidence="2">Methyltransferase type 11</fullName>
    </submittedName>
</protein>
<reference evidence="2" key="2">
    <citation type="submission" date="2023-05" db="EMBL/GenBank/DDBJ databases">
        <authorList>
            <consortium name="Lawrence Berkeley National Laboratory"/>
            <person name="Steindorff A."/>
            <person name="Hensen N."/>
            <person name="Bonometti L."/>
            <person name="Westerberg I."/>
            <person name="Brannstrom I.O."/>
            <person name="Guillou S."/>
            <person name="Cros-Aarteil S."/>
            <person name="Calhoun S."/>
            <person name="Haridas S."/>
            <person name="Kuo A."/>
            <person name="Mondo S."/>
            <person name="Pangilinan J."/>
            <person name="Riley R."/>
            <person name="Labutti K."/>
            <person name="Andreopoulos B."/>
            <person name="Lipzen A."/>
            <person name="Chen C."/>
            <person name="Yanf M."/>
            <person name="Daum C."/>
            <person name="Ng V."/>
            <person name="Clum A."/>
            <person name="Ohm R."/>
            <person name="Martin F."/>
            <person name="Silar P."/>
            <person name="Natvig D."/>
            <person name="Lalanne C."/>
            <person name="Gautier V."/>
            <person name="Ament-Velasquez S.L."/>
            <person name="Kruys A."/>
            <person name="Hutchinson M.I."/>
            <person name="Powell A.J."/>
            <person name="Barry K."/>
            <person name="Miller A.N."/>
            <person name="Grigoriev I.V."/>
            <person name="Debuchy R."/>
            <person name="Gladieux P."/>
            <person name="Thoren M.H."/>
            <person name="Johannesson H."/>
        </authorList>
    </citation>
    <scope>NUCLEOTIDE SEQUENCE</scope>
    <source>
        <strain evidence="2">CBS 359.72</strain>
    </source>
</reference>
<gene>
    <name evidence="2" type="ORF">C7999DRAFT_30241</name>
</gene>
<dbReference type="InterPro" id="IPR052356">
    <property type="entry name" value="Thiol_S-MT"/>
</dbReference>
<dbReference type="InterPro" id="IPR013216">
    <property type="entry name" value="Methyltransf_11"/>
</dbReference>
<keyword evidence="2" id="KW-0489">Methyltransferase</keyword>
<dbReference type="GO" id="GO:0032259">
    <property type="term" value="P:methylation"/>
    <property type="evidence" value="ECO:0007669"/>
    <property type="project" value="UniProtKB-KW"/>
</dbReference>
<keyword evidence="2" id="KW-0808">Transferase</keyword>
<evidence type="ECO:0000259" key="1">
    <source>
        <dbReference type="Pfam" id="PF08241"/>
    </source>
</evidence>
<reference evidence="2" key="1">
    <citation type="journal article" date="2023" name="Mol. Phylogenet. Evol.">
        <title>Genome-scale phylogeny and comparative genomics of the fungal order Sordariales.</title>
        <authorList>
            <person name="Hensen N."/>
            <person name="Bonometti L."/>
            <person name="Westerberg I."/>
            <person name="Brannstrom I.O."/>
            <person name="Guillou S."/>
            <person name="Cros-Aarteil S."/>
            <person name="Calhoun S."/>
            <person name="Haridas S."/>
            <person name="Kuo A."/>
            <person name="Mondo S."/>
            <person name="Pangilinan J."/>
            <person name="Riley R."/>
            <person name="LaButti K."/>
            <person name="Andreopoulos B."/>
            <person name="Lipzen A."/>
            <person name="Chen C."/>
            <person name="Yan M."/>
            <person name="Daum C."/>
            <person name="Ng V."/>
            <person name="Clum A."/>
            <person name="Steindorff A."/>
            <person name="Ohm R.A."/>
            <person name="Martin F."/>
            <person name="Silar P."/>
            <person name="Natvig D.O."/>
            <person name="Lalanne C."/>
            <person name="Gautier V."/>
            <person name="Ament-Velasquez S.L."/>
            <person name="Kruys A."/>
            <person name="Hutchinson M.I."/>
            <person name="Powell A.J."/>
            <person name="Barry K."/>
            <person name="Miller A.N."/>
            <person name="Grigoriev I.V."/>
            <person name="Debuchy R."/>
            <person name="Gladieux P."/>
            <person name="Hiltunen Thoren M."/>
            <person name="Johannesson H."/>
        </authorList>
    </citation>
    <scope>NUCLEOTIDE SEQUENCE</scope>
    <source>
        <strain evidence="2">CBS 359.72</strain>
    </source>
</reference>
<dbReference type="AlphaFoldDB" id="A0AAN7CY09"/>
<name>A0AAN7CY09_9PEZI</name>
<proteinExistence type="predicted"/>
<dbReference type="Proteomes" id="UP001303647">
    <property type="component" value="Unassembled WGS sequence"/>
</dbReference>
<evidence type="ECO:0000313" key="3">
    <source>
        <dbReference type="Proteomes" id="UP001303647"/>
    </source>
</evidence>
<dbReference type="Pfam" id="PF08241">
    <property type="entry name" value="Methyltransf_11"/>
    <property type="match status" value="1"/>
</dbReference>
<dbReference type="InterPro" id="IPR029063">
    <property type="entry name" value="SAM-dependent_MTases_sf"/>
</dbReference>
<dbReference type="EMBL" id="MU857625">
    <property type="protein sequence ID" value="KAK4249352.1"/>
    <property type="molecule type" value="Genomic_DNA"/>
</dbReference>
<sequence>MDPPSRWALEYVAAGIPHHASLPTPWKLNVSYWYTGVYESARMAFRNGQYRTLLSWTALQESGFHIWYRIANDIMIRFETENSPLPRLVPECSGVVLELGPGPGNQLPRFDRRKIARVVGIETNARFAPDLEASARAAGLEDVYDIVTARIEDAAPALERLDVVAGSVDTVLSVQVLCSVADQARVMELVYGLLKPGGKFIFWEHTRNSDPVTRVMQSLWNPLWTRFIGGCRLTRDTISAIKSAGEWENLESIEGDEQPWTMMPRVWGVLVKPVPA</sequence>
<dbReference type="CDD" id="cd02440">
    <property type="entry name" value="AdoMet_MTases"/>
    <property type="match status" value="1"/>
</dbReference>
<dbReference type="Gene3D" id="3.40.50.150">
    <property type="entry name" value="Vaccinia Virus protein VP39"/>
    <property type="match status" value="1"/>
</dbReference>
<organism evidence="2 3">
    <name type="scientific">Corynascus novoguineensis</name>
    <dbReference type="NCBI Taxonomy" id="1126955"/>
    <lineage>
        <taxon>Eukaryota</taxon>
        <taxon>Fungi</taxon>
        <taxon>Dikarya</taxon>
        <taxon>Ascomycota</taxon>
        <taxon>Pezizomycotina</taxon>
        <taxon>Sordariomycetes</taxon>
        <taxon>Sordariomycetidae</taxon>
        <taxon>Sordariales</taxon>
        <taxon>Chaetomiaceae</taxon>
        <taxon>Corynascus</taxon>
    </lineage>
</organism>
<accession>A0AAN7CY09</accession>
<feature type="domain" description="Methyltransferase type 11" evidence="1">
    <location>
        <begin position="97"/>
        <end position="202"/>
    </location>
</feature>
<dbReference type="PANTHER" id="PTHR45036:SF1">
    <property type="entry name" value="METHYLTRANSFERASE LIKE 7A"/>
    <property type="match status" value="1"/>
</dbReference>
<dbReference type="SUPFAM" id="SSF53335">
    <property type="entry name" value="S-adenosyl-L-methionine-dependent methyltransferases"/>
    <property type="match status" value="1"/>
</dbReference>
<keyword evidence="3" id="KW-1185">Reference proteome</keyword>